<reference evidence="10" key="1">
    <citation type="submission" date="2019-11" db="EMBL/GenBank/DDBJ databases">
        <title>Genome sequence of Heliorestis convoluta strain HH, an alkaliphilic and minimalistic phototrophic bacterium from a soda lake in Egypt.</title>
        <authorList>
            <person name="Dewey E.D."/>
            <person name="Stokes L.M."/>
            <person name="Burchell B.M."/>
            <person name="Shaffer K.N."/>
            <person name="Huntington A.M."/>
            <person name="Baker J.M."/>
            <person name="Nadendla S."/>
            <person name="Giglio M.G."/>
            <person name="Touchman J.W."/>
            <person name="Blankenship R.E."/>
            <person name="Madigan M.T."/>
            <person name="Sattley W.M."/>
        </authorList>
    </citation>
    <scope>NUCLEOTIDE SEQUENCE [LARGE SCALE GENOMIC DNA]</scope>
    <source>
        <strain evidence="10">HH</strain>
    </source>
</reference>
<feature type="transmembrane region" description="Helical" evidence="8">
    <location>
        <begin position="184"/>
        <end position="203"/>
    </location>
</feature>
<evidence type="ECO:0000313" key="10">
    <source>
        <dbReference type="Proteomes" id="UP000366051"/>
    </source>
</evidence>
<evidence type="ECO:0000256" key="1">
    <source>
        <dbReference type="ARBA" id="ARBA00004651"/>
    </source>
</evidence>
<dbReference type="Pfam" id="PF03591">
    <property type="entry name" value="AzlC"/>
    <property type="match status" value="1"/>
</dbReference>
<dbReference type="EMBL" id="CP045875">
    <property type="protein sequence ID" value="QGG49425.1"/>
    <property type="molecule type" value="Genomic_DNA"/>
</dbReference>
<feature type="transmembrane region" description="Helical" evidence="8">
    <location>
        <begin position="127"/>
        <end position="150"/>
    </location>
</feature>
<feature type="transmembrane region" description="Helical" evidence="8">
    <location>
        <begin position="156"/>
        <end position="177"/>
    </location>
</feature>
<evidence type="ECO:0000256" key="4">
    <source>
        <dbReference type="ARBA" id="ARBA00022475"/>
    </source>
</evidence>
<dbReference type="InterPro" id="IPR011606">
    <property type="entry name" value="Brnchd-chn_aa_trnsp_permease"/>
</dbReference>
<feature type="transmembrane region" description="Helical" evidence="8">
    <location>
        <begin position="43"/>
        <end position="60"/>
    </location>
</feature>
<comment type="similarity">
    <text evidence="2">Belongs to the AzlC family.</text>
</comment>
<feature type="transmembrane region" description="Helical" evidence="8">
    <location>
        <begin position="12"/>
        <end position="31"/>
    </location>
</feature>
<keyword evidence="6 8" id="KW-1133">Transmembrane helix</keyword>
<dbReference type="PANTHER" id="PTHR34979:SF1">
    <property type="entry name" value="INNER MEMBRANE PROTEIN YGAZ"/>
    <property type="match status" value="1"/>
</dbReference>
<evidence type="ECO:0000313" key="9">
    <source>
        <dbReference type="EMBL" id="QGG49425.1"/>
    </source>
</evidence>
<accession>A0A5Q2NAE1</accession>
<dbReference type="RefSeq" id="WP_207707888.1">
    <property type="nucleotide sequence ID" value="NZ_CP045875.1"/>
</dbReference>
<keyword evidence="4" id="KW-1003">Cell membrane</keyword>
<comment type="subcellular location">
    <subcellularLocation>
        <location evidence="1">Cell membrane</location>
        <topology evidence="1">Multi-pass membrane protein</topology>
    </subcellularLocation>
</comment>
<evidence type="ECO:0000256" key="3">
    <source>
        <dbReference type="ARBA" id="ARBA00022448"/>
    </source>
</evidence>
<sequence length="237" mass="25297">MTSLTLRDGIKAAFPIAIGYIPIAITFGVVARSAGIPDSITMLLSFLVFAGASQFIAVNLISLGSFFGEIVLTTFMLNLRHLLMSASLSQRLEGDTPRSFLPFIAFGLTDESFSVATLRKEAYLTPIFLLGLNFTAYIAWVGGTWLGLLLASGLPVTLQASMGIALYAMFIGLIVPALKTSRPFVLVFLLAAATHILLTWLPFFAPLSVGWSLLLSALVAAFVGAMIDQKEGAPSSE</sequence>
<evidence type="ECO:0000256" key="2">
    <source>
        <dbReference type="ARBA" id="ARBA00010735"/>
    </source>
</evidence>
<proteinExistence type="inferred from homology"/>
<dbReference type="GO" id="GO:0005886">
    <property type="term" value="C:plasma membrane"/>
    <property type="evidence" value="ECO:0007669"/>
    <property type="project" value="UniProtKB-SubCell"/>
</dbReference>
<feature type="transmembrane region" description="Helical" evidence="8">
    <location>
        <begin position="209"/>
        <end position="227"/>
    </location>
</feature>
<keyword evidence="5 8" id="KW-0812">Transmembrane</keyword>
<evidence type="ECO:0000256" key="6">
    <source>
        <dbReference type="ARBA" id="ARBA00022989"/>
    </source>
</evidence>
<protein>
    <submittedName>
        <fullName evidence="9">AzlC family ABC transporter permease</fullName>
    </submittedName>
</protein>
<keyword evidence="10" id="KW-1185">Reference proteome</keyword>
<dbReference type="AlphaFoldDB" id="A0A5Q2NAE1"/>
<dbReference type="KEGG" id="hcv:FTV88_3360"/>
<organism evidence="9 10">
    <name type="scientific">Heliorestis convoluta</name>
    <dbReference type="NCBI Taxonomy" id="356322"/>
    <lineage>
        <taxon>Bacteria</taxon>
        <taxon>Bacillati</taxon>
        <taxon>Bacillota</taxon>
        <taxon>Clostridia</taxon>
        <taxon>Eubacteriales</taxon>
        <taxon>Heliobacteriaceae</taxon>
        <taxon>Heliorestis</taxon>
    </lineage>
</organism>
<dbReference type="GO" id="GO:1903785">
    <property type="term" value="P:L-valine transmembrane transport"/>
    <property type="evidence" value="ECO:0007669"/>
    <property type="project" value="TreeGrafter"/>
</dbReference>
<name>A0A5Q2NAE1_9FIRM</name>
<dbReference type="Proteomes" id="UP000366051">
    <property type="component" value="Chromosome"/>
</dbReference>
<keyword evidence="7 8" id="KW-0472">Membrane</keyword>
<dbReference type="PANTHER" id="PTHR34979">
    <property type="entry name" value="INNER MEMBRANE PROTEIN YGAZ"/>
    <property type="match status" value="1"/>
</dbReference>
<evidence type="ECO:0000256" key="5">
    <source>
        <dbReference type="ARBA" id="ARBA00022692"/>
    </source>
</evidence>
<evidence type="ECO:0000256" key="7">
    <source>
        <dbReference type="ARBA" id="ARBA00023136"/>
    </source>
</evidence>
<keyword evidence="3" id="KW-0813">Transport</keyword>
<gene>
    <name evidence="9" type="ORF">FTV88_3360</name>
</gene>
<evidence type="ECO:0000256" key="8">
    <source>
        <dbReference type="SAM" id="Phobius"/>
    </source>
</evidence>